<evidence type="ECO:0000256" key="5">
    <source>
        <dbReference type="ARBA" id="ARBA00023136"/>
    </source>
</evidence>
<dbReference type="AlphaFoldDB" id="A0AAV2I670"/>
<evidence type="ECO:0000259" key="6">
    <source>
        <dbReference type="PROSITE" id="PS50850"/>
    </source>
</evidence>
<keyword evidence="5" id="KW-0472">Membrane</keyword>
<evidence type="ECO:0000256" key="2">
    <source>
        <dbReference type="ARBA" id="ARBA00022448"/>
    </source>
</evidence>
<feature type="non-terminal residue" evidence="7">
    <location>
        <position position="63"/>
    </location>
</feature>
<comment type="subcellular location">
    <subcellularLocation>
        <location evidence="1">Membrane</location>
        <topology evidence="1">Multi-pass membrane protein</topology>
    </subcellularLocation>
</comment>
<name>A0AAV2I670_LYMST</name>
<dbReference type="PROSITE" id="PS50850">
    <property type="entry name" value="MFS"/>
    <property type="match status" value="1"/>
</dbReference>
<dbReference type="Proteomes" id="UP001497497">
    <property type="component" value="Unassembled WGS sequence"/>
</dbReference>
<comment type="caution">
    <text evidence="7">The sequence shown here is derived from an EMBL/GenBank/DDBJ whole genome shotgun (WGS) entry which is preliminary data.</text>
</comment>
<dbReference type="GO" id="GO:0022857">
    <property type="term" value="F:transmembrane transporter activity"/>
    <property type="evidence" value="ECO:0007669"/>
    <property type="project" value="InterPro"/>
</dbReference>
<proteinExistence type="predicted"/>
<keyword evidence="8" id="KW-1185">Reference proteome</keyword>
<reference evidence="7 8" key="1">
    <citation type="submission" date="2024-04" db="EMBL/GenBank/DDBJ databases">
        <authorList>
            <consortium name="Genoscope - CEA"/>
            <person name="William W."/>
        </authorList>
    </citation>
    <scope>NUCLEOTIDE SEQUENCE [LARGE SCALE GENOMIC DNA]</scope>
</reference>
<keyword evidence="2" id="KW-0813">Transport</keyword>
<evidence type="ECO:0000313" key="8">
    <source>
        <dbReference type="Proteomes" id="UP001497497"/>
    </source>
</evidence>
<evidence type="ECO:0000313" key="7">
    <source>
        <dbReference type="EMBL" id="CAL1541701.1"/>
    </source>
</evidence>
<dbReference type="EMBL" id="CAXITT010000448">
    <property type="protein sequence ID" value="CAL1541701.1"/>
    <property type="molecule type" value="Genomic_DNA"/>
</dbReference>
<dbReference type="SUPFAM" id="SSF103473">
    <property type="entry name" value="MFS general substrate transporter"/>
    <property type="match status" value="1"/>
</dbReference>
<dbReference type="Gene3D" id="1.20.1250.20">
    <property type="entry name" value="MFS general substrate transporter like domains"/>
    <property type="match status" value="1"/>
</dbReference>
<evidence type="ECO:0000256" key="1">
    <source>
        <dbReference type="ARBA" id="ARBA00004141"/>
    </source>
</evidence>
<organism evidence="7 8">
    <name type="scientific">Lymnaea stagnalis</name>
    <name type="common">Great pond snail</name>
    <name type="synonym">Helix stagnalis</name>
    <dbReference type="NCBI Taxonomy" id="6523"/>
    <lineage>
        <taxon>Eukaryota</taxon>
        <taxon>Metazoa</taxon>
        <taxon>Spiralia</taxon>
        <taxon>Lophotrochozoa</taxon>
        <taxon>Mollusca</taxon>
        <taxon>Gastropoda</taxon>
        <taxon>Heterobranchia</taxon>
        <taxon>Euthyneura</taxon>
        <taxon>Panpulmonata</taxon>
        <taxon>Hygrophila</taxon>
        <taxon>Lymnaeoidea</taxon>
        <taxon>Lymnaeidae</taxon>
        <taxon>Lymnaea</taxon>
    </lineage>
</organism>
<accession>A0AAV2I670</accession>
<evidence type="ECO:0000256" key="4">
    <source>
        <dbReference type="ARBA" id="ARBA00022989"/>
    </source>
</evidence>
<dbReference type="InterPro" id="IPR020846">
    <property type="entry name" value="MFS_dom"/>
</dbReference>
<dbReference type="GO" id="GO:0016020">
    <property type="term" value="C:membrane"/>
    <property type="evidence" value="ECO:0007669"/>
    <property type="project" value="UniProtKB-SubCell"/>
</dbReference>
<dbReference type="PANTHER" id="PTHR23511">
    <property type="entry name" value="SYNAPTIC VESICLE GLYCOPROTEIN 2"/>
    <property type="match status" value="1"/>
</dbReference>
<protein>
    <recommendedName>
        <fullName evidence="6">Major facilitator superfamily (MFS) profile domain-containing protein</fullName>
    </recommendedName>
</protein>
<evidence type="ECO:0000256" key="3">
    <source>
        <dbReference type="ARBA" id="ARBA00022692"/>
    </source>
</evidence>
<keyword evidence="3" id="KW-0812">Transmembrane</keyword>
<gene>
    <name evidence="7" type="ORF">GSLYS_00015307001</name>
</gene>
<dbReference type="PANTHER" id="PTHR23511:SF45">
    <property type="entry name" value="SVOP LIKE"/>
    <property type="match status" value="1"/>
</dbReference>
<keyword evidence="4" id="KW-1133">Transmembrane helix</keyword>
<feature type="domain" description="Major facilitator superfamily (MFS) profile" evidence="6">
    <location>
        <begin position="1"/>
        <end position="63"/>
    </location>
</feature>
<sequence length="63" mass="6814">MTCYFSLLSSLAPSYIWMRVLRGLVGCGIGGAPKAVTLLTEFLPTQSRATCVTLIEIFWTTGA</sequence>
<dbReference type="InterPro" id="IPR036259">
    <property type="entry name" value="MFS_trans_sf"/>
</dbReference>